<evidence type="ECO:0000256" key="4">
    <source>
        <dbReference type="ARBA" id="ARBA00022833"/>
    </source>
</evidence>
<feature type="region of interest" description="Disordered" evidence="9">
    <location>
        <begin position="528"/>
        <end position="557"/>
    </location>
</feature>
<keyword evidence="5" id="KW-0805">Transcription regulation</keyword>
<keyword evidence="12" id="KW-1185">Reference proteome</keyword>
<feature type="region of interest" description="Disordered" evidence="9">
    <location>
        <begin position="190"/>
        <end position="217"/>
    </location>
</feature>
<dbReference type="Proteomes" id="UP000275385">
    <property type="component" value="Unassembled WGS sequence"/>
</dbReference>
<keyword evidence="3 8" id="KW-0863">Zinc-finger</keyword>
<dbReference type="GO" id="GO:0008270">
    <property type="term" value="F:zinc ion binding"/>
    <property type="evidence" value="ECO:0007669"/>
    <property type="project" value="UniProtKB-KW"/>
</dbReference>
<dbReference type="PROSITE" id="PS00028">
    <property type="entry name" value="ZINC_FINGER_C2H2_1"/>
    <property type="match status" value="1"/>
</dbReference>
<feature type="domain" description="C2H2-type" evidence="10">
    <location>
        <begin position="41"/>
        <end position="68"/>
    </location>
</feature>
<keyword evidence="4" id="KW-0862">Zinc</keyword>
<dbReference type="EMBL" id="QVQW01000006">
    <property type="protein sequence ID" value="RKU48031.1"/>
    <property type="molecule type" value="Genomic_DNA"/>
</dbReference>
<dbReference type="PANTHER" id="PTHR46179:SF13">
    <property type="entry name" value="C2H2-TYPE DOMAIN-CONTAINING PROTEIN"/>
    <property type="match status" value="1"/>
</dbReference>
<feature type="compositionally biased region" description="Polar residues" evidence="9">
    <location>
        <begin position="647"/>
        <end position="656"/>
    </location>
</feature>
<keyword evidence="2" id="KW-0479">Metal-binding</keyword>
<evidence type="ECO:0000313" key="12">
    <source>
        <dbReference type="Proteomes" id="UP000275385"/>
    </source>
</evidence>
<evidence type="ECO:0000259" key="10">
    <source>
        <dbReference type="PROSITE" id="PS50157"/>
    </source>
</evidence>
<evidence type="ECO:0000256" key="6">
    <source>
        <dbReference type="ARBA" id="ARBA00023163"/>
    </source>
</evidence>
<accession>A0A420YJK4</accession>
<evidence type="ECO:0000256" key="9">
    <source>
        <dbReference type="SAM" id="MobiDB-lite"/>
    </source>
</evidence>
<keyword evidence="6" id="KW-0804">Transcription</keyword>
<dbReference type="SMART" id="SM00355">
    <property type="entry name" value="ZnF_C2H2"/>
    <property type="match status" value="4"/>
</dbReference>
<dbReference type="AlphaFoldDB" id="A0A420YJK4"/>
<feature type="region of interest" description="Disordered" evidence="9">
    <location>
        <begin position="306"/>
        <end position="360"/>
    </location>
</feature>
<evidence type="ECO:0000256" key="5">
    <source>
        <dbReference type="ARBA" id="ARBA00023015"/>
    </source>
</evidence>
<dbReference type="OrthoDB" id="9368434at2759"/>
<dbReference type="PANTHER" id="PTHR46179">
    <property type="entry name" value="ZINC FINGER PROTEIN"/>
    <property type="match status" value="1"/>
</dbReference>
<feature type="compositionally biased region" description="Basic and acidic residues" evidence="9">
    <location>
        <begin position="331"/>
        <end position="352"/>
    </location>
</feature>
<dbReference type="InterPro" id="IPR036236">
    <property type="entry name" value="Znf_C2H2_sf"/>
</dbReference>
<reference evidence="11 12" key="1">
    <citation type="submission" date="2018-08" db="EMBL/GenBank/DDBJ databases">
        <title>Draft genome of the lignicolous fungus Coniochaeta pulveracea.</title>
        <authorList>
            <person name="Borstlap C.J."/>
            <person name="De Witt R.N."/>
            <person name="Botha A."/>
            <person name="Volschenk H."/>
        </authorList>
    </citation>
    <scope>NUCLEOTIDE SEQUENCE [LARGE SCALE GENOMIC DNA]</scope>
    <source>
        <strain evidence="11 12">CAB683</strain>
    </source>
</reference>
<dbReference type="SUPFAM" id="SSF57667">
    <property type="entry name" value="beta-beta-alpha zinc fingers"/>
    <property type="match status" value="1"/>
</dbReference>
<feature type="region of interest" description="Disordered" evidence="9">
    <location>
        <begin position="143"/>
        <end position="172"/>
    </location>
</feature>
<protein>
    <recommendedName>
        <fullName evidence="10">C2H2-type domain-containing protein</fullName>
    </recommendedName>
</protein>
<dbReference type="STRING" id="177199.A0A420YJK4"/>
<proteinExistence type="predicted"/>
<dbReference type="PROSITE" id="PS50157">
    <property type="entry name" value="ZINC_FINGER_C2H2_2"/>
    <property type="match status" value="1"/>
</dbReference>
<dbReference type="Gene3D" id="3.30.160.60">
    <property type="entry name" value="Classic Zinc Finger"/>
    <property type="match status" value="1"/>
</dbReference>
<feature type="region of interest" description="Disordered" evidence="9">
    <location>
        <begin position="647"/>
        <end position="668"/>
    </location>
</feature>
<comment type="caution">
    <text evidence="11">The sequence shown here is derived from an EMBL/GenBank/DDBJ whole genome shotgun (WGS) entry which is preliminary data.</text>
</comment>
<evidence type="ECO:0000256" key="3">
    <source>
        <dbReference type="ARBA" id="ARBA00022771"/>
    </source>
</evidence>
<evidence type="ECO:0000256" key="7">
    <source>
        <dbReference type="ARBA" id="ARBA00023242"/>
    </source>
</evidence>
<dbReference type="InterPro" id="IPR013087">
    <property type="entry name" value="Znf_C2H2_type"/>
</dbReference>
<feature type="region of interest" description="Disordered" evidence="9">
    <location>
        <begin position="741"/>
        <end position="765"/>
    </location>
</feature>
<evidence type="ECO:0000256" key="8">
    <source>
        <dbReference type="PROSITE-ProRule" id="PRU00042"/>
    </source>
</evidence>
<organism evidence="11 12">
    <name type="scientific">Coniochaeta pulveracea</name>
    <dbReference type="NCBI Taxonomy" id="177199"/>
    <lineage>
        <taxon>Eukaryota</taxon>
        <taxon>Fungi</taxon>
        <taxon>Dikarya</taxon>
        <taxon>Ascomycota</taxon>
        <taxon>Pezizomycotina</taxon>
        <taxon>Sordariomycetes</taxon>
        <taxon>Sordariomycetidae</taxon>
        <taxon>Coniochaetales</taxon>
        <taxon>Coniochaetaceae</taxon>
        <taxon>Coniochaeta</taxon>
    </lineage>
</organism>
<dbReference type="GO" id="GO:0005634">
    <property type="term" value="C:nucleus"/>
    <property type="evidence" value="ECO:0007669"/>
    <property type="project" value="UniProtKB-SubCell"/>
</dbReference>
<evidence type="ECO:0000256" key="2">
    <source>
        <dbReference type="ARBA" id="ARBA00022723"/>
    </source>
</evidence>
<keyword evidence="7" id="KW-0539">Nucleus</keyword>
<feature type="compositionally biased region" description="Low complexity" evidence="9">
    <location>
        <begin position="155"/>
        <end position="167"/>
    </location>
</feature>
<sequence length="793" mass="88299">MSDKVVMTGCDTTPLSPMAQKVAVYPEPSALEKDRLSRGQYLCPECGKRFKLLCQLNKHTKAHSRPHKCPQHDCKYSSKGWPTVKELERHINDKHSDAPETYPCLYDGCSYKSKRDSNRKQHMEKVHSWPYERSKSNRKRIVDVPSLSSEPPLDSTTAAPATHSASTRQEPPLAYQRDWILYDDEPGQLSTSCLDSSRDVNEESSGLEEPKRQDSNVVVPWTSPETRLERRKTDIQNFTLKFDHNPATAGGVPIDPQLLSAPLHTDKILRHSPSPSSIKVSTALRSSVGAARFAAAYQQPTSLQAPGQLGAWPHNTSLFAGGSGLAGQHPESQERPSPRHGGDSDGKTDDGHQKKRLKMSPLLNFEENRMPDIFHARYPDLYHRNNKAVYPSCLTVHQNISTLARHLSRAPHRLTVVERYISSFDVPAQDGVPYAHTRAGVCRKCWQTFYSRAEFDGHIAQACEKVSKGKREKWNILFHALTPYVTDAMASSHTIGTKPTNTTVSPIHRRVASQPGTRSTLGLLYAADEDAPHDPPSPTTVELGFPERRDPQSPGPTQVQKLQAAVDVFLLPLLEARNDVSNAEKLRQFQELKERATAVRDMLSHEQQRDRQQLLRGLRLQHNELPRGLMGEINSQQDVINSQQSLCRTPSGVSSDRITHVPTSPPRRPEQFVAVDHGHLGPGYSVGGYHHLAPSITDSGYHSANRISLTGSEAARLKAASFTGSLHQPTGYRPVIATPDALHQQQQQQSTRHPLGEGSADTQSPSTAFEGLQEFQPVEFYEGLEIIDRTPFL</sequence>
<name>A0A420YJK4_9PEZI</name>
<dbReference type="GO" id="GO:0006357">
    <property type="term" value="P:regulation of transcription by RNA polymerase II"/>
    <property type="evidence" value="ECO:0007669"/>
    <property type="project" value="TreeGrafter"/>
</dbReference>
<gene>
    <name evidence="11" type="ORF">DL546_007500</name>
</gene>
<evidence type="ECO:0000313" key="11">
    <source>
        <dbReference type="EMBL" id="RKU48031.1"/>
    </source>
</evidence>
<comment type="subcellular location">
    <subcellularLocation>
        <location evidence="1">Nucleus</location>
    </subcellularLocation>
</comment>
<evidence type="ECO:0000256" key="1">
    <source>
        <dbReference type="ARBA" id="ARBA00004123"/>
    </source>
</evidence>
<dbReference type="InterPro" id="IPR051061">
    <property type="entry name" value="Zinc_finger_trans_reg"/>
</dbReference>